<evidence type="ECO:0000313" key="16">
    <source>
        <dbReference type="Proteomes" id="UP000327191"/>
    </source>
</evidence>
<name>A0A5E7V5W3_PSEFL</name>
<evidence type="ECO:0000256" key="11">
    <source>
        <dbReference type="SAM" id="MobiDB-lite"/>
    </source>
</evidence>
<feature type="domain" description="Trimeric autotransporter adhesin YadA-like stalk" evidence="14">
    <location>
        <begin position="230"/>
        <end position="268"/>
    </location>
</feature>
<feature type="domain" description="Trimeric autotransporter adhesin YadA-like head" evidence="13">
    <location>
        <begin position="296"/>
        <end position="311"/>
    </location>
</feature>
<protein>
    <submittedName>
        <fullName evidence="15">Uncharacterized protein</fullName>
    </submittedName>
</protein>
<evidence type="ECO:0000256" key="1">
    <source>
        <dbReference type="ARBA" id="ARBA00004241"/>
    </source>
</evidence>
<feature type="domain" description="Trimeric autotransporter adhesin YadA-like head" evidence="13">
    <location>
        <begin position="741"/>
        <end position="767"/>
    </location>
</feature>
<dbReference type="InterPro" id="IPR011049">
    <property type="entry name" value="Serralysin-like_metalloprot_C"/>
</dbReference>
<comment type="similarity">
    <text evidence="3">Belongs to the autotransporter-2 (AT-2) (TC 1.B.40) family.</text>
</comment>
<dbReference type="InterPro" id="IPR008635">
    <property type="entry name" value="Coiled_stalk_dom"/>
</dbReference>
<feature type="domain" description="Trimeric autotransporter adhesin YadA-like stalk" evidence="14">
    <location>
        <begin position="171"/>
        <end position="212"/>
    </location>
</feature>
<evidence type="ECO:0000259" key="14">
    <source>
        <dbReference type="Pfam" id="PF05662"/>
    </source>
</evidence>
<dbReference type="Gene3D" id="1.20.5.170">
    <property type="match status" value="2"/>
</dbReference>
<reference evidence="15 16" key="1">
    <citation type="submission" date="2019-09" db="EMBL/GenBank/DDBJ databases">
        <authorList>
            <person name="Chandra G."/>
            <person name="Truman W A."/>
        </authorList>
    </citation>
    <scope>NUCLEOTIDE SEQUENCE [LARGE SCALE GENOMIC DNA]</scope>
    <source>
        <strain evidence="15">PS938</strain>
    </source>
</reference>
<evidence type="ECO:0000256" key="9">
    <source>
        <dbReference type="ARBA" id="ARBA00023136"/>
    </source>
</evidence>
<dbReference type="AlphaFoldDB" id="A0A5E7V5W3"/>
<evidence type="ECO:0000259" key="13">
    <source>
        <dbReference type="Pfam" id="PF05658"/>
    </source>
</evidence>
<evidence type="ECO:0000256" key="7">
    <source>
        <dbReference type="ARBA" id="ARBA00022729"/>
    </source>
</evidence>
<evidence type="ECO:0000259" key="12">
    <source>
        <dbReference type="Pfam" id="PF03895"/>
    </source>
</evidence>
<organism evidence="15 16">
    <name type="scientific">Pseudomonas fluorescens</name>
    <dbReference type="NCBI Taxonomy" id="294"/>
    <lineage>
        <taxon>Bacteria</taxon>
        <taxon>Pseudomonadati</taxon>
        <taxon>Pseudomonadota</taxon>
        <taxon>Gammaproteobacteria</taxon>
        <taxon>Pseudomonadales</taxon>
        <taxon>Pseudomonadaceae</taxon>
        <taxon>Pseudomonas</taxon>
    </lineage>
</organism>
<dbReference type="Gene3D" id="6.10.250.2040">
    <property type="match status" value="1"/>
</dbReference>
<dbReference type="GO" id="GO:0015031">
    <property type="term" value="P:protein transport"/>
    <property type="evidence" value="ECO:0007669"/>
    <property type="project" value="UniProtKB-KW"/>
</dbReference>
<dbReference type="EMBL" id="CABVJE010000022">
    <property type="protein sequence ID" value="VVQ18315.1"/>
    <property type="molecule type" value="Genomic_DNA"/>
</dbReference>
<gene>
    <name evidence="15" type="ORF">PS938_04551</name>
</gene>
<evidence type="ECO:0000256" key="5">
    <source>
        <dbReference type="ARBA" id="ARBA00022452"/>
    </source>
</evidence>
<feature type="domain" description="Trimeric autotransporter adhesin YadA-like stalk" evidence="14">
    <location>
        <begin position="379"/>
        <end position="419"/>
    </location>
</feature>
<dbReference type="SUPFAM" id="SSF101967">
    <property type="entry name" value="Adhesin YadA, collagen-binding domain"/>
    <property type="match status" value="9"/>
</dbReference>
<dbReference type="Pfam" id="PF05662">
    <property type="entry name" value="YadA_stalk"/>
    <property type="match status" value="9"/>
</dbReference>
<keyword evidence="4" id="KW-0813">Transport</keyword>
<feature type="domain" description="Trimeric autotransporter adhesin YadA-like stalk" evidence="14">
    <location>
        <begin position="819"/>
        <end position="857"/>
    </location>
</feature>
<dbReference type="GO" id="GO:0009986">
    <property type="term" value="C:cell surface"/>
    <property type="evidence" value="ECO:0007669"/>
    <property type="project" value="UniProtKB-SubCell"/>
</dbReference>
<dbReference type="InterPro" id="IPR045584">
    <property type="entry name" value="Pilin-like"/>
</dbReference>
<dbReference type="Pfam" id="PF05658">
    <property type="entry name" value="YadA_head"/>
    <property type="match status" value="8"/>
</dbReference>
<feature type="domain" description="Trimeric autotransporter adhesin YadA-like head" evidence="13">
    <location>
        <begin position="520"/>
        <end position="535"/>
    </location>
</feature>
<feature type="domain" description="Trimeric autotransporter adhesin YadA-like head" evidence="13">
    <location>
        <begin position="898"/>
        <end position="923"/>
    </location>
</feature>
<keyword evidence="6" id="KW-0812">Transmembrane</keyword>
<feature type="domain" description="Trimeric autotransporter adhesin YadA-like head" evidence="13">
    <location>
        <begin position="9"/>
        <end position="35"/>
    </location>
</feature>
<dbReference type="Proteomes" id="UP000327191">
    <property type="component" value="Unassembled WGS sequence"/>
</dbReference>
<feature type="domain" description="Trimeric autotransporter adhesin YadA-like stalk" evidence="14">
    <location>
        <begin position="678"/>
        <end position="715"/>
    </location>
</feature>
<proteinExistence type="inferred from homology"/>
<feature type="domain" description="Trimeric autotransporter adhesin YadA-like stalk" evidence="14">
    <location>
        <begin position="603"/>
        <end position="643"/>
    </location>
</feature>
<comment type="subcellular location">
    <subcellularLocation>
        <location evidence="2">Cell outer membrane</location>
    </subcellularLocation>
    <subcellularLocation>
        <location evidence="1">Cell surface</location>
    </subcellularLocation>
</comment>
<dbReference type="SUPFAM" id="SSF54523">
    <property type="entry name" value="Pili subunits"/>
    <property type="match status" value="1"/>
</dbReference>
<dbReference type="Gene3D" id="6.10.250.2120">
    <property type="match status" value="1"/>
</dbReference>
<evidence type="ECO:0000256" key="4">
    <source>
        <dbReference type="ARBA" id="ARBA00022448"/>
    </source>
</evidence>
<evidence type="ECO:0000313" key="15">
    <source>
        <dbReference type="EMBL" id="VVQ18315.1"/>
    </source>
</evidence>
<keyword evidence="5" id="KW-1134">Transmembrane beta strand</keyword>
<dbReference type="Gene3D" id="2.150.10.10">
    <property type="entry name" value="Serralysin-like metalloprotease, C-terminal"/>
    <property type="match status" value="7"/>
</dbReference>
<evidence type="ECO:0000256" key="2">
    <source>
        <dbReference type="ARBA" id="ARBA00004442"/>
    </source>
</evidence>
<feature type="domain" description="Trimeric autotransporter adhesin YadA-like C-terminal membrane anchor" evidence="12">
    <location>
        <begin position="1017"/>
        <end position="1077"/>
    </location>
</feature>
<evidence type="ECO:0000256" key="3">
    <source>
        <dbReference type="ARBA" id="ARBA00005848"/>
    </source>
</evidence>
<keyword evidence="7" id="KW-0732">Signal</keyword>
<feature type="domain" description="Trimeric autotransporter adhesin YadA-like stalk" evidence="14">
    <location>
        <begin position="955"/>
        <end position="991"/>
    </location>
</feature>
<accession>A0A5E7V5W3</accession>
<feature type="domain" description="Trimeric autotransporter adhesin YadA-like head" evidence="13">
    <location>
        <begin position="538"/>
        <end position="563"/>
    </location>
</feature>
<dbReference type="Pfam" id="PF03895">
    <property type="entry name" value="YadA_anchor"/>
    <property type="match status" value="1"/>
</dbReference>
<dbReference type="InterPro" id="IPR005594">
    <property type="entry name" value="YadA_C"/>
</dbReference>
<feature type="region of interest" description="Disordered" evidence="11">
    <location>
        <begin position="877"/>
        <end position="910"/>
    </location>
</feature>
<feature type="domain" description="Trimeric autotransporter adhesin YadA-like stalk" evidence="14">
    <location>
        <begin position="454"/>
        <end position="492"/>
    </location>
</feature>
<evidence type="ECO:0000256" key="6">
    <source>
        <dbReference type="ARBA" id="ARBA00022692"/>
    </source>
</evidence>
<keyword evidence="10" id="KW-0998">Cell outer membrane</keyword>
<evidence type="ECO:0000256" key="10">
    <source>
        <dbReference type="ARBA" id="ARBA00023237"/>
    </source>
</evidence>
<feature type="domain" description="Trimeric autotransporter adhesin YadA-like head" evidence="13">
    <location>
        <begin position="314"/>
        <end position="339"/>
    </location>
</feature>
<keyword evidence="8" id="KW-0653">Protein transport</keyword>
<sequence>MAIGVNASATANSGIAIGVGAKANQVGGVALGVNAISDIAARAGLDPKTGMASTSASNVWKSTQAAVSIGNTTDTRQITHLAAGLDDTDAVNVAQLKSLADTSLTFLGNAGSVAKNLGETLGIVGKAVTAGTYSGNNLKTEADPVTGEIKLQMADAPKFGNVTINDSDSGKITGLTAGTTDTDAVNVSQLNKVADISVKYDTNIDGSVNYNNITLGGNTYNSVTKTGGTKITNVARGVDDSDAVNMSQLNETNTSVNNIDNTIKNIAGDTSKSYTDIHGVGIRYARTNEAGLAVSDSSAEGQGSTAVGYNALSKGESSLALGREAKANNANDIALGAGSETAAAVGTSGVKIAGTDYAFAGTNPLSTVSVGSVGNERTLTNVAAGRLSAGSTDAVNGSQLFATNSAIDGLNNSVDNLDKGSVKYDTNIDGSIDYNNITLGGNTYNSVTKTGGTKITNVARGVDDSDAVNMSQLNETNTSVNNIDNTIKNIAGDTSKSYTDIHGVGIRYARTNEAGLAVSDSSAEGQGSTAVGYNALSKGESSLALGREAKANNANDIALGAGSETAAAVGTSGVKIAGTDYAFAGTNPQSTVSVGSVGNERTLTNVAAGRLSASSTDAVNGSQLFATNSAIDGLNTNVDNLDKGSVKYDLNVDGSVNYNNITLGGSTYNSITKTGGTKITNVARGVDDSDAVNISQLNETNEKVTNIDNRVTTIEGSITNISNGGGIKYFHTNSIKADSVASGENSVAVGPDAKASGKGSVAMGDGATARADGSVALGQGSSDNGRGAESYTGKYSNVTNNSAGTVSVGNAATGETRTISNVADGKEATDAVNLRQLDGAVAESKNYTDNKVKQINDTVTNVDNRVTKVEGDVTKIQNGTDGMFQTNNTSNLPKPKPTGKDSTAGGAGAVASADNSTALGSNARATATNSVALGNNSVADRVNSVSMGSAGAERQVTNVADGTADTDAVNLRQLSKATGDINNSINNVYSDLKRDLNEQDDILSAGIAGAMAAAALPQPYSPGASMASVGMGNYRGQQALAVGVSRISDNGKWVTKLAGTTDSQGEFGVSVGVGYQW</sequence>
<feature type="domain" description="Trimeric autotransporter adhesin YadA-like head" evidence="13">
    <location>
        <begin position="925"/>
        <end position="949"/>
    </location>
</feature>
<dbReference type="GO" id="GO:0009279">
    <property type="term" value="C:cell outer membrane"/>
    <property type="evidence" value="ECO:0007669"/>
    <property type="project" value="UniProtKB-SubCell"/>
</dbReference>
<dbReference type="Gene3D" id="3.30.1300.30">
    <property type="entry name" value="GSPII I/J protein-like"/>
    <property type="match status" value="1"/>
</dbReference>
<evidence type="ECO:0000256" key="8">
    <source>
        <dbReference type="ARBA" id="ARBA00022927"/>
    </source>
</evidence>
<keyword evidence="9" id="KW-0472">Membrane</keyword>
<feature type="compositionally biased region" description="Polar residues" evidence="11">
    <location>
        <begin position="877"/>
        <end position="892"/>
    </location>
</feature>
<feature type="domain" description="Trimeric autotransporter adhesin YadA-like stalk" evidence="14">
    <location>
        <begin position="77"/>
        <end position="116"/>
    </location>
</feature>
<dbReference type="InterPro" id="IPR008640">
    <property type="entry name" value="Adhesin_Head_dom"/>
</dbReference>